<keyword evidence="5" id="KW-0677">Repeat</keyword>
<comment type="subcellular location">
    <subcellularLocation>
        <location evidence="1">Mitochondrion outer membrane</location>
        <topology evidence="1">Single-pass type IV membrane protein</topology>
    </subcellularLocation>
</comment>
<organism evidence="16 17">
    <name type="scientific">Paramecium pentaurelia</name>
    <dbReference type="NCBI Taxonomy" id="43138"/>
    <lineage>
        <taxon>Eukaryota</taxon>
        <taxon>Sar</taxon>
        <taxon>Alveolata</taxon>
        <taxon>Ciliophora</taxon>
        <taxon>Intramacronucleata</taxon>
        <taxon>Oligohymenophorea</taxon>
        <taxon>Peniculida</taxon>
        <taxon>Parameciidae</taxon>
        <taxon>Paramecium</taxon>
    </lineage>
</organism>
<dbReference type="PANTHER" id="PTHR46819">
    <property type="entry name" value="EF-HAND CALCIUM-BINDING DOMAIN-CONTAINING PROTEIN 7"/>
    <property type="match status" value="1"/>
</dbReference>
<dbReference type="GO" id="GO:0005741">
    <property type="term" value="C:mitochondrial outer membrane"/>
    <property type="evidence" value="ECO:0007669"/>
    <property type="project" value="UniProtKB-SubCell"/>
</dbReference>
<keyword evidence="6" id="KW-0547">Nucleotide-binding</keyword>
<sequence>MKKRDFKVVLIGYSGVGKSTFISALINENLNKFTYVDQHQPIQLTPEIFNHPECNTTLIDTKCPPNQIPDQVKIAHVLLLMYSIDDDNSCERLKMFWLKELKKKEFKQPIIIVGNKLDLMGKENDRKYCRIFIVIKQLVKDFSLKWEQSVHQLNFRVFKMQLIVLKDLILYPLAPLYNLVNKTITESFKKALTRIFRICDPDGDGVWSDYELQRFQKKVFKKHLDQSDIAGIKDMIEEEFKDDSNKKKYITLQGFMALQKRGIELMKIQISWTILRFFNYKDDLTLDESLFQDDLIFNQEAGQTVELSDFAQQKLKSIFELNGQNLTQTQFDYIFYPVMYQTSFPLLQQYHSQSQEITLIQWLALWNAFSFFNYKDAYKLLNYIGIDIKMADAFKAQNKKDSWYSVQKIVERKVFHIGVVTKNKKKILEEQFNNLSPRITIINSKTYVISIYDELQVQQQIEQSRLSIIDFLMIVNSYCFQTAQLIPITFFDDTISVWTQITKIVDILYSQNFGYSNFQIQQLKQKNSVSIISITSCIALIIGLTTAGYYYFLCKPFKKSK</sequence>
<evidence type="ECO:0000256" key="4">
    <source>
        <dbReference type="ARBA" id="ARBA00022723"/>
    </source>
</evidence>
<dbReference type="SMART" id="SM00175">
    <property type="entry name" value="RAB"/>
    <property type="match status" value="1"/>
</dbReference>
<dbReference type="SMART" id="SM00173">
    <property type="entry name" value="RAS"/>
    <property type="match status" value="1"/>
</dbReference>
<reference evidence="16" key="1">
    <citation type="submission" date="2021-01" db="EMBL/GenBank/DDBJ databases">
        <authorList>
            <consortium name="Genoscope - CEA"/>
            <person name="William W."/>
        </authorList>
    </citation>
    <scope>NUCLEOTIDE SEQUENCE</scope>
</reference>
<protein>
    <recommendedName>
        <fullName evidence="15">EF hand associated type-2 domain-containing protein</fullName>
    </recommendedName>
</protein>
<keyword evidence="3 14" id="KW-0812">Transmembrane</keyword>
<evidence type="ECO:0000259" key="15">
    <source>
        <dbReference type="Pfam" id="PF08356"/>
    </source>
</evidence>
<evidence type="ECO:0000256" key="14">
    <source>
        <dbReference type="SAM" id="Phobius"/>
    </source>
</evidence>
<dbReference type="EMBL" id="CAJJDO010000001">
    <property type="protein sequence ID" value="CAD8131982.1"/>
    <property type="molecule type" value="Genomic_DNA"/>
</dbReference>
<keyword evidence="8" id="KW-0378">Hydrolase</keyword>
<dbReference type="InterPro" id="IPR013567">
    <property type="entry name" value="EF_hand_assoc_2"/>
</dbReference>
<evidence type="ECO:0000256" key="9">
    <source>
        <dbReference type="ARBA" id="ARBA00022837"/>
    </source>
</evidence>
<evidence type="ECO:0000256" key="1">
    <source>
        <dbReference type="ARBA" id="ARBA00004200"/>
    </source>
</evidence>
<keyword evidence="4" id="KW-0479">Metal-binding</keyword>
<keyword evidence="7" id="KW-1000">Mitochondrion outer membrane</keyword>
<dbReference type="GO" id="GO:0046872">
    <property type="term" value="F:metal ion binding"/>
    <property type="evidence" value="ECO:0007669"/>
    <property type="project" value="UniProtKB-KW"/>
</dbReference>
<evidence type="ECO:0000256" key="10">
    <source>
        <dbReference type="ARBA" id="ARBA00022989"/>
    </source>
</evidence>
<dbReference type="AlphaFoldDB" id="A0A8S1RX09"/>
<evidence type="ECO:0000256" key="2">
    <source>
        <dbReference type="ARBA" id="ARBA00007981"/>
    </source>
</evidence>
<evidence type="ECO:0000256" key="3">
    <source>
        <dbReference type="ARBA" id="ARBA00022692"/>
    </source>
</evidence>
<dbReference type="FunFam" id="1.10.238.10:FF:000011">
    <property type="entry name" value="Mitochondrial Rho GTPase"/>
    <property type="match status" value="1"/>
</dbReference>
<evidence type="ECO:0000256" key="13">
    <source>
        <dbReference type="ARBA" id="ARBA00023136"/>
    </source>
</evidence>
<evidence type="ECO:0000256" key="7">
    <source>
        <dbReference type="ARBA" id="ARBA00022787"/>
    </source>
</evidence>
<evidence type="ECO:0000313" key="17">
    <source>
        <dbReference type="Proteomes" id="UP000689195"/>
    </source>
</evidence>
<dbReference type="OrthoDB" id="10020961at2759"/>
<name>A0A8S1RX09_9CILI</name>
<feature type="domain" description="EF hand associated type-2" evidence="15">
    <location>
        <begin position="222"/>
        <end position="309"/>
    </location>
</feature>
<dbReference type="PANTHER" id="PTHR46819:SF1">
    <property type="entry name" value="EF-HAND CALCIUM-BINDING DOMAIN-CONTAINING PROTEIN 7"/>
    <property type="match status" value="1"/>
</dbReference>
<feature type="transmembrane region" description="Helical" evidence="14">
    <location>
        <begin position="529"/>
        <end position="552"/>
    </location>
</feature>
<dbReference type="InterPro" id="IPR052266">
    <property type="entry name" value="Miro-EF-hand_domain"/>
</dbReference>
<dbReference type="Proteomes" id="UP000689195">
    <property type="component" value="Unassembled WGS sequence"/>
</dbReference>
<dbReference type="GO" id="GO:0005525">
    <property type="term" value="F:GTP binding"/>
    <property type="evidence" value="ECO:0007669"/>
    <property type="project" value="UniProtKB-KW"/>
</dbReference>
<keyword evidence="17" id="KW-1185">Reference proteome</keyword>
<comment type="caution">
    <text evidence="16">The sequence shown here is derived from an EMBL/GenBank/DDBJ whole genome shotgun (WGS) entry which is preliminary data.</text>
</comment>
<keyword evidence="13 14" id="KW-0472">Membrane</keyword>
<keyword evidence="12" id="KW-0342">GTP-binding</keyword>
<dbReference type="GO" id="GO:0003924">
    <property type="term" value="F:GTPase activity"/>
    <property type="evidence" value="ECO:0007669"/>
    <property type="project" value="InterPro"/>
</dbReference>
<accession>A0A8S1RX09</accession>
<dbReference type="Pfam" id="PF00071">
    <property type="entry name" value="Ras"/>
    <property type="match status" value="1"/>
</dbReference>
<gene>
    <name evidence="16" type="ORF">PPENT_87.1.T0010383</name>
</gene>
<keyword evidence="9" id="KW-0106">Calcium</keyword>
<keyword evidence="11" id="KW-0496">Mitochondrion</keyword>
<evidence type="ECO:0000313" key="16">
    <source>
        <dbReference type="EMBL" id="CAD8131982.1"/>
    </source>
</evidence>
<keyword evidence="10 14" id="KW-1133">Transmembrane helix</keyword>
<evidence type="ECO:0000256" key="11">
    <source>
        <dbReference type="ARBA" id="ARBA00023128"/>
    </source>
</evidence>
<evidence type="ECO:0000256" key="12">
    <source>
        <dbReference type="ARBA" id="ARBA00023134"/>
    </source>
</evidence>
<dbReference type="InterPro" id="IPR001806">
    <property type="entry name" value="Small_GTPase"/>
</dbReference>
<evidence type="ECO:0000256" key="5">
    <source>
        <dbReference type="ARBA" id="ARBA00022737"/>
    </source>
</evidence>
<proteinExistence type="inferred from homology"/>
<evidence type="ECO:0000256" key="6">
    <source>
        <dbReference type="ARBA" id="ARBA00022741"/>
    </source>
</evidence>
<evidence type="ECO:0000256" key="8">
    <source>
        <dbReference type="ARBA" id="ARBA00022801"/>
    </source>
</evidence>
<dbReference type="Pfam" id="PF08356">
    <property type="entry name" value="EF_assoc_2"/>
    <property type="match status" value="1"/>
</dbReference>
<comment type="similarity">
    <text evidence="2">Belongs to the mitochondrial Rho GTPase family.</text>
</comment>